<dbReference type="SUPFAM" id="SSF53659">
    <property type="entry name" value="Isocitrate/Isopropylmalate dehydrogenase-like"/>
    <property type="match status" value="1"/>
</dbReference>
<keyword evidence="9" id="KW-1185">Reference proteome</keyword>
<feature type="binding site" evidence="7">
    <location>
        <position position="142"/>
    </location>
    <ligand>
        <name>substrate</name>
    </ligand>
</feature>
<keyword evidence="2 7" id="KW-0479">Metal-binding</keyword>
<accession>A0A7W9ZF56</accession>
<dbReference type="UniPathway" id="UPA00244">
    <property type="reaction ID" value="UER00312"/>
</dbReference>
<keyword evidence="7" id="KW-0460">Magnesium</keyword>
<proteinExistence type="inferred from homology"/>
<evidence type="ECO:0000313" key="9">
    <source>
        <dbReference type="Proteomes" id="UP000544872"/>
    </source>
</evidence>
<dbReference type="Pfam" id="PF04166">
    <property type="entry name" value="PdxA"/>
    <property type="match status" value="1"/>
</dbReference>
<evidence type="ECO:0000256" key="7">
    <source>
        <dbReference type="HAMAP-Rule" id="MF_00536"/>
    </source>
</evidence>
<feature type="binding site" evidence="7">
    <location>
        <position position="293"/>
    </location>
    <ligand>
        <name>substrate</name>
    </ligand>
</feature>
<keyword evidence="3 7" id="KW-0521">NADP</keyword>
<evidence type="ECO:0000256" key="2">
    <source>
        <dbReference type="ARBA" id="ARBA00022723"/>
    </source>
</evidence>
<dbReference type="NCBIfam" id="NF003699">
    <property type="entry name" value="PRK05312.1"/>
    <property type="match status" value="1"/>
</dbReference>
<feature type="binding site" evidence="7">
    <location>
        <position position="141"/>
    </location>
    <ligand>
        <name>substrate</name>
    </ligand>
</feature>
<dbReference type="AlphaFoldDB" id="A0A7W9ZF56"/>
<comment type="subunit">
    <text evidence="7">Homodimer.</text>
</comment>
<feature type="binding site" evidence="7">
    <location>
        <position position="176"/>
    </location>
    <ligand>
        <name>a divalent metal cation</name>
        <dbReference type="ChEBI" id="CHEBI:60240"/>
        <note>ligand shared between dimeric partners</note>
    </ligand>
</feature>
<dbReference type="GO" id="GO:0005737">
    <property type="term" value="C:cytoplasm"/>
    <property type="evidence" value="ECO:0007669"/>
    <property type="project" value="UniProtKB-SubCell"/>
</dbReference>
<keyword evidence="7" id="KW-0862">Zinc</keyword>
<dbReference type="HAMAP" id="MF_00536">
    <property type="entry name" value="PdxA"/>
    <property type="match status" value="1"/>
</dbReference>
<evidence type="ECO:0000313" key="8">
    <source>
        <dbReference type="EMBL" id="MBB6209487.1"/>
    </source>
</evidence>
<dbReference type="GO" id="GO:0042823">
    <property type="term" value="P:pyridoxal phosphate biosynthetic process"/>
    <property type="evidence" value="ECO:0007669"/>
    <property type="project" value="UniProtKB-UniRule"/>
</dbReference>
<dbReference type="EC" id="1.1.1.262" evidence="7"/>
<evidence type="ECO:0000256" key="3">
    <source>
        <dbReference type="ARBA" id="ARBA00022857"/>
    </source>
</evidence>
<comment type="pathway">
    <text evidence="7">Cofactor biosynthesis; pyridoxine 5'-phosphate biosynthesis; pyridoxine 5'-phosphate from D-erythrose 4-phosphate: step 4/5.</text>
</comment>
<comment type="similarity">
    <text evidence="7">Belongs to the PdxA family.</text>
</comment>
<dbReference type="Proteomes" id="UP000544872">
    <property type="component" value="Unassembled WGS sequence"/>
</dbReference>
<dbReference type="Gene3D" id="3.40.718.10">
    <property type="entry name" value="Isopropylmalate Dehydrogenase"/>
    <property type="match status" value="1"/>
</dbReference>
<dbReference type="GO" id="GO:0050897">
    <property type="term" value="F:cobalt ion binding"/>
    <property type="evidence" value="ECO:0007669"/>
    <property type="project" value="UniProtKB-UniRule"/>
</dbReference>
<protein>
    <recommendedName>
        <fullName evidence="7">4-hydroxythreonine-4-phosphate dehydrogenase</fullName>
        <ecNumber evidence="7">1.1.1.262</ecNumber>
    </recommendedName>
    <alternativeName>
        <fullName evidence="7">4-(phosphohydroxy)-L-threonine dehydrogenase</fullName>
    </alternativeName>
</protein>
<dbReference type="PANTHER" id="PTHR30004:SF6">
    <property type="entry name" value="D-THREONATE 4-PHOSPHATE DEHYDROGENASE"/>
    <property type="match status" value="1"/>
</dbReference>
<evidence type="ECO:0000256" key="5">
    <source>
        <dbReference type="ARBA" id="ARBA00023027"/>
    </source>
</evidence>
<sequence length="350" mass="36527">MADHPTPPLAVTMGDPAGIGGDLTLMAWLRREDGPLPVFMAVDDPDRLRTLARRLTLPVPVVEISTPEQAAAQFPTALPVLPVRLPSPASPGQPDPGHTEAVLTSIRTAVTLCRSGAAGAVVTQPINKKVLQDGGFTFPGHTEFLAHLAAEDGKPDPLPVMMLACPALRVVPVTIHQSLRSVPESLTTDLIVERGRITADALRTQFGLPAPRLAIAGLNPHAGENGAMGTEDLAVVAPAVDRLRTMGIAATGPLPADTLFHAEARATYDAALCMYHDQALIPIKTLDFHGGVNVTLGLPFIRTSPDHGTAYALAGTGSANPSSFLAALRMAGLMAGARERARVFAVPGIG</sequence>
<dbReference type="InterPro" id="IPR037510">
    <property type="entry name" value="PdxA"/>
</dbReference>
<reference evidence="8 9" key="1">
    <citation type="submission" date="2020-08" db="EMBL/GenBank/DDBJ databases">
        <title>Genomic Encyclopedia of Type Strains, Phase IV (KMG-IV): sequencing the most valuable type-strain genomes for metagenomic binning, comparative biology and taxonomic classification.</title>
        <authorList>
            <person name="Goeker M."/>
        </authorList>
    </citation>
    <scope>NUCLEOTIDE SEQUENCE [LARGE SCALE GENOMIC DNA]</scope>
    <source>
        <strain evidence="8 9">DSM 11590</strain>
    </source>
</reference>
<dbReference type="GO" id="GO:0051287">
    <property type="term" value="F:NAD binding"/>
    <property type="evidence" value="ECO:0007669"/>
    <property type="project" value="InterPro"/>
</dbReference>
<evidence type="ECO:0000256" key="6">
    <source>
        <dbReference type="ARBA" id="ARBA00023096"/>
    </source>
</evidence>
<keyword evidence="7" id="KW-0170">Cobalt</keyword>
<dbReference type="GO" id="GO:0008270">
    <property type="term" value="F:zinc ion binding"/>
    <property type="evidence" value="ECO:0007669"/>
    <property type="project" value="UniProtKB-UniRule"/>
</dbReference>
<dbReference type="GO" id="GO:0008615">
    <property type="term" value="P:pyridoxine biosynthetic process"/>
    <property type="evidence" value="ECO:0007669"/>
    <property type="project" value="UniProtKB-UniRule"/>
</dbReference>
<feature type="binding site" evidence="7">
    <location>
        <position position="302"/>
    </location>
    <ligand>
        <name>substrate</name>
    </ligand>
</feature>
<dbReference type="NCBIfam" id="TIGR00557">
    <property type="entry name" value="pdxA"/>
    <property type="match status" value="1"/>
</dbReference>
<keyword evidence="5 7" id="KW-0520">NAD</keyword>
<comment type="miscellaneous">
    <text evidence="7">The active site is located at the dimer interface.</text>
</comment>
<name>A0A7W9ZF56_NOVIT</name>
<dbReference type="EMBL" id="JACIIX010000002">
    <property type="protein sequence ID" value="MBB6209487.1"/>
    <property type="molecule type" value="Genomic_DNA"/>
</dbReference>
<feature type="binding site" evidence="7">
    <location>
        <position position="221"/>
    </location>
    <ligand>
        <name>a divalent metal cation</name>
        <dbReference type="ChEBI" id="CHEBI:60240"/>
        <note>ligand shared between dimeric partners</note>
    </ligand>
</feature>
<feature type="binding site" evidence="7">
    <location>
        <position position="284"/>
    </location>
    <ligand>
        <name>substrate</name>
    </ligand>
</feature>
<keyword evidence="1 7" id="KW-0963">Cytoplasm</keyword>
<feature type="binding site" evidence="7">
    <location>
        <position position="276"/>
    </location>
    <ligand>
        <name>a divalent metal cation</name>
        <dbReference type="ChEBI" id="CHEBI:60240"/>
        <note>ligand shared between dimeric partners</note>
    </ligand>
</feature>
<dbReference type="GO" id="GO:0000287">
    <property type="term" value="F:magnesium ion binding"/>
    <property type="evidence" value="ECO:0007669"/>
    <property type="project" value="UniProtKB-UniRule"/>
</dbReference>
<dbReference type="PANTHER" id="PTHR30004">
    <property type="entry name" value="4-HYDROXYTHREONINE-4-PHOSPHATE DEHYDROGENASE"/>
    <property type="match status" value="1"/>
</dbReference>
<dbReference type="RefSeq" id="WP_184261804.1">
    <property type="nucleotide sequence ID" value="NZ_JACIIX010000002.1"/>
</dbReference>
<evidence type="ECO:0000256" key="4">
    <source>
        <dbReference type="ARBA" id="ARBA00023002"/>
    </source>
</evidence>
<evidence type="ECO:0000256" key="1">
    <source>
        <dbReference type="ARBA" id="ARBA00022490"/>
    </source>
</evidence>
<keyword evidence="4 7" id="KW-0560">Oxidoreductase</keyword>
<comment type="catalytic activity">
    <reaction evidence="7">
        <text>4-(phosphooxy)-L-threonine + NAD(+) = 3-amino-2-oxopropyl phosphate + CO2 + NADH</text>
        <dbReference type="Rhea" id="RHEA:32275"/>
        <dbReference type="ChEBI" id="CHEBI:16526"/>
        <dbReference type="ChEBI" id="CHEBI:57279"/>
        <dbReference type="ChEBI" id="CHEBI:57540"/>
        <dbReference type="ChEBI" id="CHEBI:57945"/>
        <dbReference type="ChEBI" id="CHEBI:58452"/>
        <dbReference type="EC" id="1.1.1.262"/>
    </reaction>
</comment>
<comment type="function">
    <text evidence="7">Catalyzes the NAD(P)-dependent oxidation of 4-(phosphooxy)-L-threonine (HTP) into 2-amino-3-oxo-4-(phosphooxy)butyric acid which spontaneously decarboxylates to form 3-amino-2-oxopropyl phosphate (AHAP).</text>
</comment>
<comment type="subcellular location">
    <subcellularLocation>
        <location evidence="7">Cytoplasm</location>
    </subcellularLocation>
</comment>
<comment type="cofactor">
    <cofactor evidence="7">
        <name>Zn(2+)</name>
        <dbReference type="ChEBI" id="CHEBI:29105"/>
    </cofactor>
    <cofactor evidence="7">
        <name>Mg(2+)</name>
        <dbReference type="ChEBI" id="CHEBI:18420"/>
    </cofactor>
    <cofactor evidence="7">
        <name>Co(2+)</name>
        <dbReference type="ChEBI" id="CHEBI:48828"/>
    </cofactor>
    <text evidence="7">Binds 1 divalent metal cation per subunit. Can use ions such as Zn(2+), Mg(2+) or Co(2+).</text>
</comment>
<keyword evidence="6 7" id="KW-0664">Pyridoxine biosynthesis</keyword>
<comment type="caution">
    <text evidence="8">The sequence shown here is derived from an EMBL/GenBank/DDBJ whole genome shotgun (WGS) entry which is preliminary data.</text>
</comment>
<organism evidence="8 9">
    <name type="scientific">Novispirillum itersonii</name>
    <name type="common">Aquaspirillum itersonii</name>
    <dbReference type="NCBI Taxonomy" id="189"/>
    <lineage>
        <taxon>Bacteria</taxon>
        <taxon>Pseudomonadati</taxon>
        <taxon>Pseudomonadota</taxon>
        <taxon>Alphaproteobacteria</taxon>
        <taxon>Rhodospirillales</taxon>
        <taxon>Novispirillaceae</taxon>
        <taxon>Novispirillum</taxon>
    </lineage>
</organism>
<gene>
    <name evidence="7" type="primary">pdxA</name>
    <name evidence="8" type="ORF">FHS48_000889</name>
</gene>
<dbReference type="InterPro" id="IPR005255">
    <property type="entry name" value="PdxA_fam"/>
</dbReference>
<dbReference type="GO" id="GO:0050570">
    <property type="term" value="F:4-hydroxythreonine-4-phosphate dehydrogenase activity"/>
    <property type="evidence" value="ECO:0007669"/>
    <property type="project" value="UniProtKB-UniRule"/>
</dbReference>